<dbReference type="InterPro" id="IPR003360">
    <property type="entry name" value="US22-like"/>
</dbReference>
<protein>
    <submittedName>
        <fullName evidence="1">U17 protein</fullName>
    </submittedName>
</protein>
<gene>
    <name evidence="1" type="primary">U17</name>
</gene>
<dbReference type="EMBL" id="KP257584">
    <property type="protein sequence ID" value="AJA36229.1"/>
    <property type="molecule type" value="Genomic_DNA"/>
</dbReference>
<accession>A0A0A7RSI3</accession>
<reference evidence="1 2" key="1">
    <citation type="journal article" date="1993" name="J. Virol.">
        <title>Identification of a lytic-phase origin of DNA replication in human herpesvirus 6B strain Z29.</title>
        <authorList>
            <person name="Dewhurst S."/>
            <person name="Dollard S.C."/>
            <person name="Pellett P.E."/>
            <person name="Dambaugh T.R."/>
        </authorList>
    </citation>
    <scope>NUCLEOTIDE SEQUENCE [LARGE SCALE GENOMIC DNA]</scope>
    <source>
        <strain evidence="1">AJ</strain>
    </source>
</reference>
<reference evidence="1 2" key="2">
    <citation type="journal article" date="2002" name="J. Virol. Methods">
        <title>Characterisation of a human herpesvirus 6 variant A 'amplicon' and replication modulation by U94-Rep 'latency gene'.</title>
        <authorList>
            <person name="Turner S."/>
            <person name="DiLuca D."/>
            <person name="Gompels U."/>
        </authorList>
    </citation>
    <scope>NUCLEOTIDE SEQUENCE [LARGE SCALE GENOMIC DNA]</scope>
    <source>
        <strain evidence="1">AJ</strain>
    </source>
</reference>
<reference evidence="1 2" key="3">
    <citation type="journal article" date="2015" name="Genome Announc.">
        <title>Complete Genome Sequence of the Human Herpesvirus 6A Strain AJ from Africa Resembles Strain GS from North America.</title>
        <authorList>
            <person name="Tweedy J."/>
            <person name="Spyrou M.A."/>
            <person name="Donaldson C.D."/>
            <person name="Depledge D."/>
            <person name="Breuer J."/>
            <person name="Gompels U.A."/>
        </authorList>
    </citation>
    <scope>NUCLEOTIDE SEQUENCE [LARGE SCALE GENOMIC DNA]</scope>
    <source>
        <strain evidence="1">AJ</strain>
    </source>
</reference>
<evidence type="ECO:0000313" key="1">
    <source>
        <dbReference type="EMBL" id="AJA36229.1"/>
    </source>
</evidence>
<sequence>MADERTGDSVKTRYDIALMNLNDIKIAVFRDSLSTYVEQKTGLTIQFNWPKSRCLVISTLCKIPFSTKSAAELQEMCSLLLCCPERLQLLGYVSVWGEETRDVCLTKTLVFAGEDEKFYGLDFVNETLYLLAETTERFAVLGLRRYDPVYREKDIRFLTKIDDVLQSLIDAQDNLWKFATIVYKNSGRHYIMKSCLENNDGVFVLFLTRKEDFPSRMEWNFFSDVYESMPYHGQVIGSIGKTLLYPKTMFVMMDLSGAIYGIDTIGTGIGSCVKIADDFESFLRQGIVRGYRRYKFFHRNISTVQEILPLCPHTSLGPTFSNNYNYDLSSEDDE</sequence>
<proteinExistence type="predicted"/>
<dbReference type="Proteomes" id="UP000142548">
    <property type="component" value="Genome"/>
</dbReference>
<organism evidence="1 2">
    <name type="scientific">Human betaherpesvirus 6A</name>
    <dbReference type="NCBI Taxonomy" id="32603"/>
    <lineage>
        <taxon>Viruses</taxon>
        <taxon>Duplodnaviria</taxon>
        <taxon>Heunggongvirae</taxon>
        <taxon>Peploviricota</taxon>
        <taxon>Herviviricetes</taxon>
        <taxon>Herpesvirales</taxon>
        <taxon>Orthoherpesviridae</taxon>
        <taxon>Betaherpesvirinae</taxon>
        <taxon>Roseolovirus</taxon>
        <taxon>Roseolovirus humanbeta6a</taxon>
    </lineage>
</organism>
<evidence type="ECO:0000313" key="2">
    <source>
        <dbReference type="Proteomes" id="UP000142548"/>
    </source>
</evidence>
<dbReference type="Pfam" id="PF02393">
    <property type="entry name" value="US22"/>
    <property type="match status" value="1"/>
</dbReference>
<name>A0A0A7RSI3_9BETA</name>